<feature type="coiled-coil region" evidence="1">
    <location>
        <begin position="367"/>
        <end position="415"/>
    </location>
</feature>
<keyword evidence="1" id="KW-0175">Coiled coil</keyword>
<gene>
    <name evidence="2" type="ORF">Taro_022016</name>
</gene>
<reference evidence="2" key="1">
    <citation type="submission" date="2017-07" db="EMBL/GenBank/DDBJ databases">
        <title>Taro Niue Genome Assembly and Annotation.</title>
        <authorList>
            <person name="Atibalentja N."/>
            <person name="Keating K."/>
            <person name="Fields C.J."/>
        </authorList>
    </citation>
    <scope>NUCLEOTIDE SEQUENCE</scope>
    <source>
        <strain evidence="2">Niue_2</strain>
        <tissue evidence="2">Leaf</tissue>
    </source>
</reference>
<sequence>MISAAELLEKYSDSLKVEEIQNLLNSEIEPVLPDYQEVATINRNGVVTISSVAEVSGFSTLEEGELPRETISGESGLVSLDPADPMVGTVPGEPEITPHDQLEGVTGHNPPMINTPSQGQEIEENPTIGKDSDGLGGLIIGDVPTVDGIIMNSPTPGVGTDVEASGVTCSTTDQTDGSTMIVEAVSHCDASIPSDSQETVPQETTLTEQAVPFPDDFPAHGVSWPDGPQPPTLVGTEAVLGIVIAAIRSTIQAPELPSVDVVRGLLERQTTTTYFSLGHPHDTWMEAIDCLWGEFRSLHAEAVWKAKSLQLQELRASILALEVKVHDRHLQSEAAHRRVEQLEVKESTCEGQILVVQRSIEGLLKTLDDLKTTKASHAQDIQQAKEEEACLIEEILCLKQEIGSKQSEVADLERQRPDHLRA</sequence>
<comment type="caution">
    <text evidence="2">The sequence shown here is derived from an EMBL/GenBank/DDBJ whole genome shotgun (WGS) entry which is preliminary data.</text>
</comment>
<dbReference type="Proteomes" id="UP000652761">
    <property type="component" value="Unassembled WGS sequence"/>
</dbReference>
<keyword evidence="3" id="KW-1185">Reference proteome</keyword>
<accession>A0A843VD81</accession>
<proteinExistence type="predicted"/>
<protein>
    <submittedName>
        <fullName evidence="2">Uncharacterized protein</fullName>
    </submittedName>
</protein>
<evidence type="ECO:0000313" key="2">
    <source>
        <dbReference type="EMBL" id="MQL89439.1"/>
    </source>
</evidence>
<dbReference type="AlphaFoldDB" id="A0A843VD81"/>
<organism evidence="2 3">
    <name type="scientific">Colocasia esculenta</name>
    <name type="common">Wild taro</name>
    <name type="synonym">Arum esculentum</name>
    <dbReference type="NCBI Taxonomy" id="4460"/>
    <lineage>
        <taxon>Eukaryota</taxon>
        <taxon>Viridiplantae</taxon>
        <taxon>Streptophyta</taxon>
        <taxon>Embryophyta</taxon>
        <taxon>Tracheophyta</taxon>
        <taxon>Spermatophyta</taxon>
        <taxon>Magnoliopsida</taxon>
        <taxon>Liliopsida</taxon>
        <taxon>Araceae</taxon>
        <taxon>Aroideae</taxon>
        <taxon>Colocasieae</taxon>
        <taxon>Colocasia</taxon>
    </lineage>
</organism>
<dbReference type="EMBL" id="NMUH01001149">
    <property type="protein sequence ID" value="MQL89439.1"/>
    <property type="molecule type" value="Genomic_DNA"/>
</dbReference>
<evidence type="ECO:0000313" key="3">
    <source>
        <dbReference type="Proteomes" id="UP000652761"/>
    </source>
</evidence>
<evidence type="ECO:0000256" key="1">
    <source>
        <dbReference type="SAM" id="Coils"/>
    </source>
</evidence>
<name>A0A843VD81_COLES</name>